<protein>
    <recommendedName>
        <fullName evidence="6">CUB domain-containing protein</fullName>
    </recommendedName>
</protein>
<proteinExistence type="predicted"/>
<evidence type="ECO:0000313" key="4">
    <source>
        <dbReference type="EnsemblMetazoa" id="CJA14962.1"/>
    </source>
</evidence>
<keyword evidence="5" id="KW-1185">Reference proteome</keyword>
<dbReference type="Proteomes" id="UP000005237">
    <property type="component" value="Unassembled WGS sequence"/>
</dbReference>
<feature type="compositionally biased region" description="Low complexity" evidence="2">
    <location>
        <begin position="34"/>
        <end position="46"/>
    </location>
</feature>
<keyword evidence="1" id="KW-0175">Coiled coil</keyword>
<feature type="compositionally biased region" description="Polar residues" evidence="2">
    <location>
        <begin position="81"/>
        <end position="112"/>
    </location>
</feature>
<feature type="region of interest" description="Disordered" evidence="2">
    <location>
        <begin position="29"/>
        <end position="138"/>
    </location>
</feature>
<feature type="chain" id="PRO_5035774261" description="CUB domain-containing protein" evidence="3">
    <location>
        <begin position="24"/>
        <end position="465"/>
    </location>
</feature>
<evidence type="ECO:0000256" key="2">
    <source>
        <dbReference type="SAM" id="MobiDB-lite"/>
    </source>
</evidence>
<keyword evidence="3" id="KW-0732">Signal</keyword>
<evidence type="ECO:0008006" key="6">
    <source>
        <dbReference type="Google" id="ProtNLM"/>
    </source>
</evidence>
<evidence type="ECO:0000256" key="1">
    <source>
        <dbReference type="SAM" id="Coils"/>
    </source>
</evidence>
<sequence length="465" mass="49291">MLYVRLATLLVIGLLASPLTCDGSLVEGNDDVSSESTAVSSTVPATNEPTSAPASLTTVATVPATNEPTSTPASLPPVSTVDVTNEPTSTPASLPPVSTVNVTNEPTSTPASLPTVATEGSTVSHGPTAEPPLPDVPSKLLTFSPATCDNTTCTYQFEAPGNDQALLATENSVVDSDRADYKSLETAADQKDADARNANNAAASKIAKLRQMLDEIQDNWNLIGGSIVVIQSQQSAAKNTLNFVQKFIDEIRATPQCLYDQCLKPTTPAPPTTTPTPAPTTPPSPCFNFTCPPNDVESHCQLDIYKKPYCNNCDGNLDGYEHCQAVTCDSDGVPFSNTGGVLYSTGYNLSDPESSVVPVNADCRWQLNGAFQVAETDTDKYNLTCLISGNVLMYVFNQGSAIQRIGSGLNIKNMNRLLENLPNAIFSLVSTKSEPSYCTIPLGVKTGGSLERRPNNGFFSWLLGY</sequence>
<name>A0A8R1DXT3_CAEJA</name>
<dbReference type="AlphaFoldDB" id="A0A8R1DXT3"/>
<evidence type="ECO:0000256" key="3">
    <source>
        <dbReference type="SAM" id="SignalP"/>
    </source>
</evidence>
<dbReference type="EnsemblMetazoa" id="CJA14962.1">
    <property type="protein sequence ID" value="CJA14962.1"/>
    <property type="gene ID" value="WBGene00134166"/>
</dbReference>
<reference evidence="5" key="1">
    <citation type="submission" date="2010-08" db="EMBL/GenBank/DDBJ databases">
        <authorList>
            <consortium name="Caenorhabditis japonica Sequencing Consortium"/>
            <person name="Wilson R.K."/>
        </authorList>
    </citation>
    <scope>NUCLEOTIDE SEQUENCE [LARGE SCALE GENOMIC DNA]</scope>
    <source>
        <strain evidence="5">DF5081</strain>
    </source>
</reference>
<evidence type="ECO:0000313" key="5">
    <source>
        <dbReference type="Proteomes" id="UP000005237"/>
    </source>
</evidence>
<feature type="signal peptide" evidence="3">
    <location>
        <begin position="1"/>
        <end position="23"/>
    </location>
</feature>
<feature type="compositionally biased region" description="Polar residues" evidence="2">
    <location>
        <begin position="47"/>
        <end position="73"/>
    </location>
</feature>
<feature type="coiled-coil region" evidence="1">
    <location>
        <begin position="181"/>
        <end position="219"/>
    </location>
</feature>
<accession>A0A8R1DXT3</accession>
<reference evidence="4" key="2">
    <citation type="submission" date="2022-06" db="UniProtKB">
        <authorList>
            <consortium name="EnsemblMetazoa"/>
        </authorList>
    </citation>
    <scope>IDENTIFICATION</scope>
    <source>
        <strain evidence="4">DF5081</strain>
    </source>
</reference>
<organism evidence="4 5">
    <name type="scientific">Caenorhabditis japonica</name>
    <dbReference type="NCBI Taxonomy" id="281687"/>
    <lineage>
        <taxon>Eukaryota</taxon>
        <taxon>Metazoa</taxon>
        <taxon>Ecdysozoa</taxon>
        <taxon>Nematoda</taxon>
        <taxon>Chromadorea</taxon>
        <taxon>Rhabditida</taxon>
        <taxon>Rhabditina</taxon>
        <taxon>Rhabditomorpha</taxon>
        <taxon>Rhabditoidea</taxon>
        <taxon>Rhabditidae</taxon>
        <taxon>Peloderinae</taxon>
        <taxon>Caenorhabditis</taxon>
    </lineage>
</organism>
<dbReference type="PRINTS" id="PR01217">
    <property type="entry name" value="PRICHEXTENSN"/>
</dbReference>